<dbReference type="Pfam" id="PF01177">
    <property type="entry name" value="Asp_Glu_race"/>
    <property type="match status" value="1"/>
</dbReference>
<dbReference type="PANTHER" id="PTHR21198:SF7">
    <property type="entry name" value="ASPARTATE-GLUTAMATE RACEMASE FAMILY"/>
    <property type="match status" value="1"/>
</dbReference>
<dbReference type="EMBL" id="WKJH01000024">
    <property type="protein sequence ID" value="MRX65533.1"/>
    <property type="molecule type" value="Genomic_DNA"/>
</dbReference>
<dbReference type="InterPro" id="IPR001920">
    <property type="entry name" value="Asp/Glu_race"/>
</dbReference>
<keyword evidence="2 3" id="KW-0413">Isomerase</keyword>
<sequence>MRKIGMIGGISWESTQVYYQIINTKVKEALGGYHSAKCLLESVDFAEIEKLQMEDDWEALDQYMINAAQNLENGKAELILICANTMHLCSDAIIKNTAIPLLHIARETGKAIKASGQKKVLLLGTRFTMEKDFFKNILTDEFGIEVVIPSKEDITTVHSVIYKELVHGLLLPESKSAYQNIIKKAAKEGAEGVILGCTEIPLLIGRNDVEIPVFDTTSIHAEAAVAFALKA</sequence>
<dbReference type="Gene3D" id="3.40.50.1860">
    <property type="match status" value="2"/>
</dbReference>
<organism evidence="3 4">
    <name type="scientific">Maribacter luteus</name>
    <dbReference type="NCBI Taxonomy" id="2594478"/>
    <lineage>
        <taxon>Bacteria</taxon>
        <taxon>Pseudomonadati</taxon>
        <taxon>Bacteroidota</taxon>
        <taxon>Flavobacteriia</taxon>
        <taxon>Flavobacteriales</taxon>
        <taxon>Flavobacteriaceae</taxon>
        <taxon>Maribacter</taxon>
    </lineage>
</organism>
<reference evidence="3 4" key="1">
    <citation type="submission" date="2019-11" db="EMBL/GenBank/DDBJ databases">
        <title>Maribacter lutea sp. nov., a marine bacterium isolated from intertidal sand.</title>
        <authorList>
            <person name="Liu A."/>
        </authorList>
    </citation>
    <scope>NUCLEOTIDE SEQUENCE [LARGE SCALE GENOMIC DNA]</scope>
    <source>
        <strain evidence="3 4">RZ05</strain>
    </source>
</reference>
<dbReference type="OrthoDB" id="9803739at2"/>
<dbReference type="InterPro" id="IPR015942">
    <property type="entry name" value="Asp/Glu/hydantoin_racemase"/>
</dbReference>
<name>A0A6I2MNV9_9FLAO</name>
<dbReference type="InterPro" id="IPR033134">
    <property type="entry name" value="Asp/Glu_racemase_AS_2"/>
</dbReference>
<dbReference type="SUPFAM" id="SSF53681">
    <property type="entry name" value="Aspartate/glutamate racemase"/>
    <property type="match status" value="2"/>
</dbReference>
<protein>
    <submittedName>
        <fullName evidence="3">Amino acid racemase</fullName>
        <ecNumber evidence="3">5.1.1.-</ecNumber>
    </submittedName>
</protein>
<evidence type="ECO:0000313" key="4">
    <source>
        <dbReference type="Proteomes" id="UP000443153"/>
    </source>
</evidence>
<gene>
    <name evidence="3" type="ORF">GJ691_15365</name>
</gene>
<dbReference type="GO" id="GO:0047661">
    <property type="term" value="F:amino-acid racemase activity"/>
    <property type="evidence" value="ECO:0007669"/>
    <property type="project" value="InterPro"/>
</dbReference>
<evidence type="ECO:0000313" key="3">
    <source>
        <dbReference type="EMBL" id="MRX65533.1"/>
    </source>
</evidence>
<dbReference type="AlphaFoldDB" id="A0A6I2MNV9"/>
<dbReference type="EC" id="5.1.1.-" evidence="3"/>
<accession>A0A6I2MNV9</accession>
<dbReference type="RefSeq" id="WP_154368432.1">
    <property type="nucleotide sequence ID" value="NZ_WKJH01000024.1"/>
</dbReference>
<evidence type="ECO:0000256" key="2">
    <source>
        <dbReference type="ARBA" id="ARBA00023235"/>
    </source>
</evidence>
<dbReference type="InterPro" id="IPR004380">
    <property type="entry name" value="Asp_race"/>
</dbReference>
<comment type="caution">
    <text evidence="3">The sequence shown here is derived from an EMBL/GenBank/DDBJ whole genome shotgun (WGS) entry which is preliminary data.</text>
</comment>
<evidence type="ECO:0000256" key="1">
    <source>
        <dbReference type="ARBA" id="ARBA00007847"/>
    </source>
</evidence>
<keyword evidence="4" id="KW-1185">Reference proteome</keyword>
<dbReference type="Proteomes" id="UP000443153">
    <property type="component" value="Unassembled WGS sequence"/>
</dbReference>
<dbReference type="PROSITE" id="PS00924">
    <property type="entry name" value="ASP_GLU_RACEMASE_2"/>
    <property type="match status" value="1"/>
</dbReference>
<dbReference type="NCBIfam" id="TIGR00035">
    <property type="entry name" value="asp_race"/>
    <property type="match status" value="1"/>
</dbReference>
<dbReference type="PANTHER" id="PTHR21198">
    <property type="entry name" value="GLUTAMATE RACEMASE"/>
    <property type="match status" value="1"/>
</dbReference>
<comment type="similarity">
    <text evidence="1">Belongs to the aspartate/glutamate racemases family.</text>
</comment>
<proteinExistence type="inferred from homology"/>